<dbReference type="EMBL" id="MU273786">
    <property type="protein sequence ID" value="KAI0028166.1"/>
    <property type="molecule type" value="Genomic_DNA"/>
</dbReference>
<proteinExistence type="predicted"/>
<evidence type="ECO:0000313" key="1">
    <source>
        <dbReference type="EMBL" id="KAI0028166.1"/>
    </source>
</evidence>
<reference evidence="1" key="2">
    <citation type="journal article" date="2022" name="New Phytol.">
        <title>Evolutionary transition to the ectomycorrhizal habit in the genomes of a hyperdiverse lineage of mushroom-forming fungi.</title>
        <authorList>
            <person name="Looney B."/>
            <person name="Miyauchi S."/>
            <person name="Morin E."/>
            <person name="Drula E."/>
            <person name="Courty P.E."/>
            <person name="Kohler A."/>
            <person name="Kuo A."/>
            <person name="LaButti K."/>
            <person name="Pangilinan J."/>
            <person name="Lipzen A."/>
            <person name="Riley R."/>
            <person name="Andreopoulos W."/>
            <person name="He G."/>
            <person name="Johnson J."/>
            <person name="Nolan M."/>
            <person name="Tritt A."/>
            <person name="Barry K.W."/>
            <person name="Grigoriev I.V."/>
            <person name="Nagy L.G."/>
            <person name="Hibbett D."/>
            <person name="Henrissat B."/>
            <person name="Matheny P.B."/>
            <person name="Labbe J."/>
            <person name="Martin F.M."/>
        </authorList>
    </citation>
    <scope>NUCLEOTIDE SEQUENCE</scope>
    <source>
        <strain evidence="1">EC-137</strain>
    </source>
</reference>
<sequence>SGDGSVRVYHPPEKRVIKAIHGLGDEVSSLALSRNSHGQQENGRVWIASGTHARLFDLGLDKLLLSVSDASDCFKVGEEDDLLNEIAVSFNGKTIAFSIDSGAVGVVDVPSRRIRRMKTRHANICGSVSFIPERQKELVSGGYDSALLHFDHTLGNISSRKDFAAISQTPGISLSPPFILCLSVSSNAIIAAGTADGHLWIGCGGEAQTPGAKKAKKWLGLDETRGMSIKVAEGPVVAVKFIDDTKILACTLLGMLVLHTLSNEDGQSPFAVTRLWAMQAPRDLAKVNALAITDAAFAIGGLDKNGKGVVCIIPRHLRNAETVER</sequence>
<evidence type="ECO:0000313" key="2">
    <source>
        <dbReference type="Proteomes" id="UP000814128"/>
    </source>
</evidence>
<name>A0ACB8Q8P2_9AGAM</name>
<comment type="caution">
    <text evidence="1">The sequence shown here is derived from an EMBL/GenBank/DDBJ whole genome shotgun (WGS) entry which is preliminary data.</text>
</comment>
<keyword evidence="2" id="KW-1185">Reference proteome</keyword>
<organism evidence="1 2">
    <name type="scientific">Vararia minispora EC-137</name>
    <dbReference type="NCBI Taxonomy" id="1314806"/>
    <lineage>
        <taxon>Eukaryota</taxon>
        <taxon>Fungi</taxon>
        <taxon>Dikarya</taxon>
        <taxon>Basidiomycota</taxon>
        <taxon>Agaricomycotina</taxon>
        <taxon>Agaricomycetes</taxon>
        <taxon>Russulales</taxon>
        <taxon>Lachnocladiaceae</taxon>
        <taxon>Vararia</taxon>
    </lineage>
</organism>
<dbReference type="Proteomes" id="UP000814128">
    <property type="component" value="Unassembled WGS sequence"/>
</dbReference>
<protein>
    <submittedName>
        <fullName evidence="1">WD40 repeat-like protein</fullName>
    </submittedName>
</protein>
<feature type="non-terminal residue" evidence="1">
    <location>
        <position position="1"/>
    </location>
</feature>
<accession>A0ACB8Q8P2</accession>
<gene>
    <name evidence="1" type="ORF">K488DRAFT_59377</name>
</gene>
<reference evidence="1" key="1">
    <citation type="submission" date="2021-02" db="EMBL/GenBank/DDBJ databases">
        <authorList>
            <consortium name="DOE Joint Genome Institute"/>
            <person name="Ahrendt S."/>
            <person name="Looney B.P."/>
            <person name="Miyauchi S."/>
            <person name="Morin E."/>
            <person name="Drula E."/>
            <person name="Courty P.E."/>
            <person name="Chicoki N."/>
            <person name="Fauchery L."/>
            <person name="Kohler A."/>
            <person name="Kuo A."/>
            <person name="Labutti K."/>
            <person name="Pangilinan J."/>
            <person name="Lipzen A."/>
            <person name="Riley R."/>
            <person name="Andreopoulos W."/>
            <person name="He G."/>
            <person name="Johnson J."/>
            <person name="Barry K.W."/>
            <person name="Grigoriev I.V."/>
            <person name="Nagy L."/>
            <person name="Hibbett D."/>
            <person name="Henrissat B."/>
            <person name="Matheny P.B."/>
            <person name="Labbe J."/>
            <person name="Martin F."/>
        </authorList>
    </citation>
    <scope>NUCLEOTIDE SEQUENCE</scope>
    <source>
        <strain evidence="1">EC-137</strain>
    </source>
</reference>